<organism evidence="2 3">
    <name type="scientific">Zalerion maritima</name>
    <dbReference type="NCBI Taxonomy" id="339359"/>
    <lineage>
        <taxon>Eukaryota</taxon>
        <taxon>Fungi</taxon>
        <taxon>Dikarya</taxon>
        <taxon>Ascomycota</taxon>
        <taxon>Pezizomycotina</taxon>
        <taxon>Sordariomycetes</taxon>
        <taxon>Lulworthiomycetidae</taxon>
        <taxon>Lulworthiales</taxon>
        <taxon>Lulworthiaceae</taxon>
        <taxon>Zalerion</taxon>
    </lineage>
</organism>
<feature type="region of interest" description="Disordered" evidence="1">
    <location>
        <begin position="217"/>
        <end position="242"/>
    </location>
</feature>
<accession>A0AAD5RZG1</accession>
<gene>
    <name evidence="2" type="ORF">MKZ38_009796</name>
</gene>
<proteinExistence type="predicted"/>
<evidence type="ECO:0000256" key="1">
    <source>
        <dbReference type="SAM" id="MobiDB-lite"/>
    </source>
</evidence>
<feature type="compositionally biased region" description="Low complexity" evidence="1">
    <location>
        <begin position="8"/>
        <end position="24"/>
    </location>
</feature>
<feature type="region of interest" description="Disordered" evidence="1">
    <location>
        <begin position="190"/>
        <end position="209"/>
    </location>
</feature>
<comment type="caution">
    <text evidence="2">The sequence shown here is derived from an EMBL/GenBank/DDBJ whole genome shotgun (WGS) entry which is preliminary data.</text>
</comment>
<dbReference type="EMBL" id="JAKWBI020000007">
    <property type="protein sequence ID" value="KAJ2906933.1"/>
    <property type="molecule type" value="Genomic_DNA"/>
</dbReference>
<protein>
    <submittedName>
        <fullName evidence="2">Uncharacterized protein</fullName>
    </submittedName>
</protein>
<reference evidence="2" key="1">
    <citation type="submission" date="2022-07" db="EMBL/GenBank/DDBJ databases">
        <title>Draft genome sequence of Zalerion maritima ATCC 34329, a (micro)plastics degrading marine fungus.</title>
        <authorList>
            <person name="Paco A."/>
            <person name="Goncalves M.F.M."/>
            <person name="Rocha-Santos T.A.P."/>
            <person name="Alves A."/>
        </authorList>
    </citation>
    <scope>NUCLEOTIDE SEQUENCE</scope>
    <source>
        <strain evidence="2">ATCC 34329</strain>
    </source>
</reference>
<evidence type="ECO:0000313" key="2">
    <source>
        <dbReference type="EMBL" id="KAJ2906933.1"/>
    </source>
</evidence>
<feature type="region of interest" description="Disordered" evidence="1">
    <location>
        <begin position="64"/>
        <end position="98"/>
    </location>
</feature>
<feature type="compositionally biased region" description="Basic and acidic residues" evidence="1">
    <location>
        <begin position="83"/>
        <end position="98"/>
    </location>
</feature>
<keyword evidence="3" id="KW-1185">Reference proteome</keyword>
<evidence type="ECO:0000313" key="3">
    <source>
        <dbReference type="Proteomes" id="UP001201980"/>
    </source>
</evidence>
<feature type="compositionally biased region" description="Polar residues" evidence="1">
    <location>
        <begin position="217"/>
        <end position="228"/>
    </location>
</feature>
<name>A0AAD5RZG1_9PEZI</name>
<sequence>MERKNSIASTTSSASTASTASTNTLGDSGPLGQTGEVREAAELLSGLSKASCPAGGDWFPACQKSVDSNNSERTDDLYPSLRDVPDKDTTSDYSYEHQENRPPLYNINNIPYTFTLSILGQILEYKGAICSQHPGGAKGHSVFRTEAGIIESHWDIILNKKAGQQSTSMPPQASCLGCQGNSARYFKKRRMGRLTSQGQGRKTGKSQDQRRMTYINSCHSNNSQGQSHGRSEHRVQKRKCLS</sequence>
<feature type="region of interest" description="Disordered" evidence="1">
    <location>
        <begin position="1"/>
        <end position="40"/>
    </location>
</feature>
<dbReference type="AlphaFoldDB" id="A0AAD5RZG1"/>
<dbReference type="Proteomes" id="UP001201980">
    <property type="component" value="Unassembled WGS sequence"/>
</dbReference>